<evidence type="ECO:0000256" key="4">
    <source>
        <dbReference type="SAM" id="MobiDB-lite"/>
    </source>
</evidence>
<proteinExistence type="predicted"/>
<feature type="domain" description="CHHC U11-48K-type" evidence="5">
    <location>
        <begin position="12"/>
        <end position="39"/>
    </location>
</feature>
<dbReference type="PANTHER" id="PTHR21402">
    <property type="entry name" value="GAMETOCYTE SPECIFIC FACTOR 1-RELATED"/>
    <property type="match status" value="1"/>
</dbReference>
<dbReference type="SUPFAM" id="SSF57667">
    <property type="entry name" value="beta-beta-alpha zinc fingers"/>
    <property type="match status" value="1"/>
</dbReference>
<evidence type="ECO:0000313" key="7">
    <source>
        <dbReference type="Proteomes" id="UP000075883"/>
    </source>
</evidence>
<organism evidence="6 7">
    <name type="scientific">Anopheles culicifacies</name>
    <dbReference type="NCBI Taxonomy" id="139723"/>
    <lineage>
        <taxon>Eukaryota</taxon>
        <taxon>Metazoa</taxon>
        <taxon>Ecdysozoa</taxon>
        <taxon>Arthropoda</taxon>
        <taxon>Hexapoda</taxon>
        <taxon>Insecta</taxon>
        <taxon>Pterygota</taxon>
        <taxon>Neoptera</taxon>
        <taxon>Endopterygota</taxon>
        <taxon>Diptera</taxon>
        <taxon>Nematocera</taxon>
        <taxon>Culicoidea</taxon>
        <taxon>Culicidae</taxon>
        <taxon>Anophelinae</taxon>
        <taxon>Anopheles</taxon>
        <taxon>culicifacies species complex</taxon>
    </lineage>
</organism>
<dbReference type="GO" id="GO:0008270">
    <property type="term" value="F:zinc ion binding"/>
    <property type="evidence" value="ECO:0007669"/>
    <property type="project" value="UniProtKB-KW"/>
</dbReference>
<keyword evidence="2" id="KW-0863">Zinc-finger</keyword>
<keyword evidence="1" id="KW-0479">Metal-binding</keyword>
<reference evidence="7" key="1">
    <citation type="submission" date="2013-09" db="EMBL/GenBank/DDBJ databases">
        <title>The Genome Sequence of Anopheles culicifacies species A.</title>
        <authorList>
            <consortium name="The Broad Institute Genomics Platform"/>
            <person name="Neafsey D.E."/>
            <person name="Besansky N."/>
            <person name="Howell P."/>
            <person name="Walton C."/>
            <person name="Young S.K."/>
            <person name="Zeng Q."/>
            <person name="Gargeya S."/>
            <person name="Fitzgerald M."/>
            <person name="Haas B."/>
            <person name="Abouelleil A."/>
            <person name="Allen A.W."/>
            <person name="Alvarado L."/>
            <person name="Arachchi H.M."/>
            <person name="Berlin A.M."/>
            <person name="Chapman S.B."/>
            <person name="Gainer-Dewar J."/>
            <person name="Goldberg J."/>
            <person name="Griggs A."/>
            <person name="Gujja S."/>
            <person name="Hansen M."/>
            <person name="Howarth C."/>
            <person name="Imamovic A."/>
            <person name="Ireland A."/>
            <person name="Larimer J."/>
            <person name="McCowan C."/>
            <person name="Murphy C."/>
            <person name="Pearson M."/>
            <person name="Poon T.W."/>
            <person name="Priest M."/>
            <person name="Roberts A."/>
            <person name="Saif S."/>
            <person name="Shea T."/>
            <person name="Sisk P."/>
            <person name="Sykes S."/>
            <person name="Wortman J."/>
            <person name="Nusbaum C."/>
            <person name="Birren B."/>
        </authorList>
    </citation>
    <scope>NUCLEOTIDE SEQUENCE [LARGE SCALE GENOMIC DNA]</scope>
    <source>
        <strain evidence="7">A-37</strain>
    </source>
</reference>
<evidence type="ECO:0000313" key="6">
    <source>
        <dbReference type="EnsemblMetazoa" id="ACUA024822-PA"/>
    </source>
</evidence>
<feature type="domain" description="CHHC U11-48K-type" evidence="5">
    <location>
        <begin position="44"/>
        <end position="71"/>
    </location>
</feature>
<evidence type="ECO:0000256" key="1">
    <source>
        <dbReference type="ARBA" id="ARBA00022723"/>
    </source>
</evidence>
<dbReference type="AlphaFoldDB" id="A0A182MRY0"/>
<dbReference type="EMBL" id="AXCM01000500">
    <property type="status" value="NOT_ANNOTATED_CDS"/>
    <property type="molecule type" value="Genomic_DNA"/>
</dbReference>
<reference evidence="6" key="2">
    <citation type="submission" date="2020-05" db="UniProtKB">
        <authorList>
            <consortium name="EnsemblMetazoa"/>
        </authorList>
    </citation>
    <scope>IDENTIFICATION</scope>
    <source>
        <strain evidence="6">A-37</strain>
    </source>
</reference>
<keyword evidence="7" id="KW-1185">Reference proteome</keyword>
<dbReference type="Pfam" id="PF05253">
    <property type="entry name" value="zf-U11-48K"/>
    <property type="match status" value="1"/>
</dbReference>
<evidence type="ECO:0000256" key="2">
    <source>
        <dbReference type="ARBA" id="ARBA00022771"/>
    </source>
</evidence>
<dbReference type="InterPro" id="IPR036236">
    <property type="entry name" value="Znf_C2H2_sf"/>
</dbReference>
<dbReference type="PROSITE" id="PS51800">
    <property type="entry name" value="ZF_CHHC_U11_48K"/>
    <property type="match status" value="2"/>
</dbReference>
<keyword evidence="3" id="KW-0862">Zinc</keyword>
<dbReference type="STRING" id="139723.A0A182MRY0"/>
<feature type="region of interest" description="Disordered" evidence="4">
    <location>
        <begin position="82"/>
        <end position="117"/>
    </location>
</feature>
<dbReference type="VEuPathDB" id="VectorBase:ACUA024822"/>
<accession>A0A182MRY0</accession>
<dbReference type="Proteomes" id="UP000075883">
    <property type="component" value="Unassembled WGS sequence"/>
</dbReference>
<protein>
    <recommendedName>
        <fullName evidence="5">CHHC U11-48K-type domain-containing protein</fullName>
    </recommendedName>
</protein>
<dbReference type="InterPro" id="IPR022776">
    <property type="entry name" value="TRM13/UPF0224_CHHC_Znf_dom"/>
</dbReference>
<name>A0A182MRY0_9DIPT</name>
<dbReference type="InterPro" id="IPR051591">
    <property type="entry name" value="UPF0224_FAM112_RNA_Proc"/>
</dbReference>
<sequence length="174" mass="20258">MDELNVGNYGAVIICPYNKAHVIPAARIQRHLFKCRRQYPNAKIDICCFNRAHHVPRQELQDHQKSCPDRALIEVYKYTLDEDTSNTDNSPQTEEQLEQAAAAQRLREEDENWDDMDAPRYNPAEYCMTHPVIRKATHMTPSEKREFRTNERIRIDALNKSMAKNSLSSKANIK</sequence>
<dbReference type="EnsemblMetazoa" id="ACUA024822-RA">
    <property type="protein sequence ID" value="ACUA024822-PA"/>
    <property type="gene ID" value="ACUA024822"/>
</dbReference>
<evidence type="ECO:0000256" key="3">
    <source>
        <dbReference type="ARBA" id="ARBA00022833"/>
    </source>
</evidence>
<dbReference type="PANTHER" id="PTHR21402:SF5">
    <property type="entry name" value="GAMETOCYTE SPECIFIC FACTOR 1"/>
    <property type="match status" value="1"/>
</dbReference>
<evidence type="ECO:0000259" key="5">
    <source>
        <dbReference type="PROSITE" id="PS51800"/>
    </source>
</evidence>